<dbReference type="Proteomes" id="UP000000561">
    <property type="component" value="Chromosome 20"/>
</dbReference>
<organism evidence="2 3">
    <name type="scientific">Mycosarcoma maydis</name>
    <name type="common">Corn smut fungus</name>
    <name type="synonym">Ustilago maydis</name>
    <dbReference type="NCBI Taxonomy" id="5270"/>
    <lineage>
        <taxon>Eukaryota</taxon>
        <taxon>Fungi</taxon>
        <taxon>Dikarya</taxon>
        <taxon>Basidiomycota</taxon>
        <taxon>Ustilaginomycotina</taxon>
        <taxon>Ustilaginomycetes</taxon>
        <taxon>Ustilaginales</taxon>
        <taxon>Ustilaginaceae</taxon>
        <taxon>Mycosarcoma</taxon>
    </lineage>
</organism>
<dbReference type="EMBL" id="CM003159">
    <property type="protein sequence ID" value="KIS66078.1"/>
    <property type="molecule type" value="Genomic_DNA"/>
</dbReference>
<proteinExistence type="predicted"/>
<keyword evidence="3" id="KW-1185">Reference proteome</keyword>
<keyword evidence="1" id="KW-0732">Signal</keyword>
<dbReference type="RefSeq" id="XP_011392187.1">
    <property type="nucleotide sequence ID" value="XM_011393885.1"/>
</dbReference>
<evidence type="ECO:0000256" key="1">
    <source>
        <dbReference type="SAM" id="SignalP"/>
    </source>
</evidence>
<name>A0A0D1CGJ1_MYCMD</name>
<dbReference type="KEGG" id="uma:UMAG_05819"/>
<reference evidence="2 3" key="1">
    <citation type="journal article" date="2006" name="Nature">
        <title>Insights from the genome of the biotrophic fungal plant pathogen Ustilago maydis.</title>
        <authorList>
            <person name="Kamper J."/>
            <person name="Kahmann R."/>
            <person name="Bolker M."/>
            <person name="Ma L.J."/>
            <person name="Brefort T."/>
            <person name="Saville B.J."/>
            <person name="Banuett F."/>
            <person name="Kronstad J.W."/>
            <person name="Gold S.E."/>
            <person name="Muller O."/>
            <person name="Perlin M.H."/>
            <person name="Wosten H.A."/>
            <person name="de Vries R."/>
            <person name="Ruiz-Herrera J."/>
            <person name="Reynaga-Pena C.G."/>
            <person name="Snetselaar K."/>
            <person name="McCann M."/>
            <person name="Perez-Martin J."/>
            <person name="Feldbrugge M."/>
            <person name="Basse C.W."/>
            <person name="Steinberg G."/>
            <person name="Ibeas J.I."/>
            <person name="Holloman W."/>
            <person name="Guzman P."/>
            <person name="Farman M."/>
            <person name="Stajich J.E."/>
            <person name="Sentandreu R."/>
            <person name="Gonzalez-Prieto J.M."/>
            <person name="Kennell J.C."/>
            <person name="Molina L."/>
            <person name="Schirawski J."/>
            <person name="Mendoza-Mendoza A."/>
            <person name="Greilinger D."/>
            <person name="Munch K."/>
            <person name="Rossel N."/>
            <person name="Scherer M."/>
            <person name="Vranes M."/>
            <person name="Ladendorf O."/>
            <person name="Vincon V."/>
            <person name="Fuchs U."/>
            <person name="Sandrock B."/>
            <person name="Meng S."/>
            <person name="Ho E.C."/>
            <person name="Cahill M.J."/>
            <person name="Boyce K.J."/>
            <person name="Klose J."/>
            <person name="Klosterman S.J."/>
            <person name="Deelstra H.J."/>
            <person name="Ortiz-Castellanos L."/>
            <person name="Li W."/>
            <person name="Sanchez-Alonso P."/>
            <person name="Schreier P.H."/>
            <person name="Hauser-Hahn I."/>
            <person name="Vaupel M."/>
            <person name="Koopmann E."/>
            <person name="Friedrich G."/>
            <person name="Voss H."/>
            <person name="Schluter T."/>
            <person name="Margolis J."/>
            <person name="Platt D."/>
            <person name="Swimmer C."/>
            <person name="Gnirke A."/>
            <person name="Chen F."/>
            <person name="Vysotskaia V."/>
            <person name="Mannhaupt G."/>
            <person name="Guldener U."/>
            <person name="Munsterkotter M."/>
            <person name="Haase D."/>
            <person name="Oesterheld M."/>
            <person name="Mewes H.W."/>
            <person name="Mauceli E.W."/>
            <person name="DeCaprio D."/>
            <person name="Wade C.M."/>
            <person name="Butler J."/>
            <person name="Young S."/>
            <person name="Jaffe D.B."/>
            <person name="Calvo S."/>
            <person name="Nusbaum C."/>
            <person name="Galagan J."/>
            <person name="Birren B.W."/>
        </authorList>
    </citation>
    <scope>NUCLEOTIDE SEQUENCE [LARGE SCALE GENOMIC DNA]</scope>
    <source>
        <strain evidence="3">DSM 14603 / FGSC 9021 / UM521</strain>
    </source>
</reference>
<feature type="signal peptide" evidence="1">
    <location>
        <begin position="1"/>
        <end position="23"/>
    </location>
</feature>
<gene>
    <name evidence="2" type="ORF">UMAG_05819</name>
</gene>
<dbReference type="InParanoid" id="A0A0D1CGJ1"/>
<dbReference type="VEuPathDB" id="FungiDB:UMAG_05819"/>
<sequence length="153" mass="16654">MLYSTRAGVIVLFNILLVAIVSSAPLSPVLPEAGATVRPAIEAFKAGPHWIVSPETLPRVRPGASTSSSSLLERIRSLGRAPARVKITQQGDLKMINQGTSPRLFEFGSKDKVYLIQPKTTGTLARSDLTEQQFRALSIQKIPKGTRVNYNDL</sequence>
<dbReference type="GeneID" id="23565601"/>
<accession>A0A0D1CGJ1</accession>
<dbReference type="AlphaFoldDB" id="A0A0D1CGJ1"/>
<dbReference type="eggNOG" id="ENOG502TJN2">
    <property type="taxonomic scope" value="Eukaryota"/>
</dbReference>
<feature type="chain" id="PRO_5002228213" evidence="1">
    <location>
        <begin position="24"/>
        <end position="153"/>
    </location>
</feature>
<evidence type="ECO:0000313" key="2">
    <source>
        <dbReference type="EMBL" id="KIS66078.1"/>
    </source>
</evidence>
<dbReference type="OrthoDB" id="2553425at2759"/>
<dbReference type="OMA" id="IKSAGHW"/>
<protein>
    <submittedName>
        <fullName evidence="2">Uncharacterized protein</fullName>
    </submittedName>
</protein>
<evidence type="ECO:0000313" key="3">
    <source>
        <dbReference type="Proteomes" id="UP000000561"/>
    </source>
</evidence>